<reference evidence="5" key="1">
    <citation type="journal article" date="2014" name="Int. J. Syst. Evol. Microbiol.">
        <title>Complete genome sequence of Corynebacterium casei LMG S-19264T (=DSM 44701T), isolated from a smear-ripened cheese.</title>
        <authorList>
            <consortium name="US DOE Joint Genome Institute (JGI-PGF)"/>
            <person name="Walter F."/>
            <person name="Albersmeier A."/>
            <person name="Kalinowski J."/>
            <person name="Ruckert C."/>
        </authorList>
    </citation>
    <scope>NUCLEOTIDE SEQUENCE</scope>
    <source>
        <strain evidence="5">JCM 3090</strain>
    </source>
</reference>
<feature type="domain" description="Glycosyltransferase subfamily 4-like N-terminal" evidence="4">
    <location>
        <begin position="130"/>
        <end position="294"/>
    </location>
</feature>
<sequence length="500" mass="56268">MTATPEPAAARGRIVMLVHKDITNDSRVQKIAMSAADAGWEVHLIGRASRSRTEQLGGARVQILRNTGAYGAPRQAYHRSWLRYPLAYPPNGVEEYRKEWIAGWAASLAERRVDAGLAGREPSTRLRGEQFAHRVSRRWVRLRSELLAKARAPRRHAGPLDRGYAVVTRAVQGRRSWRQLDPTLWNYELSYGPVIDRLQPDLIHAHDFRMLGVGARAALRARLKGRDVKLVWDAHEFLPGIRPWVDNVRWKRANMDHEREYGGYADAVVTVSDTLAEMLQREHDLPQRPTVILNAPATADAADTPGLRTLCGLDPATPLVVYSGGAAEQRGLRTMVEAMPHLPDVHTAFVVNVPTSAYVTELRELADRLGVADRLHVHPFVRHDEVVRFLGSADVGVIPLHHYPNHEIALITKFFEYSQARLPIVVSDVRTMAEQVRSSGQGEVFRARDTADYARAVRAVLDDPARYRAAYDSDLLSHWTWEAQAKLLDALYSRLLERPA</sequence>
<dbReference type="PANTHER" id="PTHR12526:SF600">
    <property type="entry name" value="GLYCOSYL TRANSFERASE GROUP 1"/>
    <property type="match status" value="1"/>
</dbReference>
<dbReference type="CDD" id="cd03801">
    <property type="entry name" value="GT4_PimA-like"/>
    <property type="match status" value="1"/>
</dbReference>
<dbReference type="Pfam" id="PF00534">
    <property type="entry name" value="Glycos_transf_1"/>
    <property type="match status" value="1"/>
</dbReference>
<feature type="domain" description="Glycosyl transferase family 1" evidence="3">
    <location>
        <begin position="317"/>
        <end position="468"/>
    </location>
</feature>
<dbReference type="AlphaFoldDB" id="A0A8J3B895"/>
<evidence type="ECO:0008006" key="7">
    <source>
        <dbReference type="Google" id="ProtNLM"/>
    </source>
</evidence>
<reference evidence="5" key="2">
    <citation type="submission" date="2020-09" db="EMBL/GenBank/DDBJ databases">
        <authorList>
            <person name="Sun Q."/>
            <person name="Ohkuma M."/>
        </authorList>
    </citation>
    <scope>NUCLEOTIDE SEQUENCE</scope>
    <source>
        <strain evidence="5">JCM 3090</strain>
    </source>
</reference>
<organism evidence="5 6">
    <name type="scientific">Pilimelia anulata</name>
    <dbReference type="NCBI Taxonomy" id="53371"/>
    <lineage>
        <taxon>Bacteria</taxon>
        <taxon>Bacillati</taxon>
        <taxon>Actinomycetota</taxon>
        <taxon>Actinomycetes</taxon>
        <taxon>Micromonosporales</taxon>
        <taxon>Micromonosporaceae</taxon>
        <taxon>Pilimelia</taxon>
    </lineage>
</organism>
<dbReference type="Proteomes" id="UP000649739">
    <property type="component" value="Unassembled WGS sequence"/>
</dbReference>
<name>A0A8J3B895_9ACTN</name>
<dbReference type="Gene3D" id="3.40.50.2000">
    <property type="entry name" value="Glycogen Phosphorylase B"/>
    <property type="match status" value="2"/>
</dbReference>
<comment type="caution">
    <text evidence="5">The sequence shown here is derived from an EMBL/GenBank/DDBJ whole genome shotgun (WGS) entry which is preliminary data.</text>
</comment>
<keyword evidence="6" id="KW-1185">Reference proteome</keyword>
<dbReference type="InterPro" id="IPR028098">
    <property type="entry name" value="Glyco_trans_4-like_N"/>
</dbReference>
<dbReference type="PANTHER" id="PTHR12526">
    <property type="entry name" value="GLYCOSYLTRANSFERASE"/>
    <property type="match status" value="1"/>
</dbReference>
<evidence type="ECO:0000313" key="5">
    <source>
        <dbReference type="EMBL" id="GGJ85803.1"/>
    </source>
</evidence>
<dbReference type="EMBL" id="BMQB01000002">
    <property type="protein sequence ID" value="GGJ85803.1"/>
    <property type="molecule type" value="Genomic_DNA"/>
</dbReference>
<protein>
    <recommendedName>
        <fullName evidence="7">Glycosyltransferase</fullName>
    </recommendedName>
</protein>
<proteinExistence type="predicted"/>
<evidence type="ECO:0000259" key="3">
    <source>
        <dbReference type="Pfam" id="PF00534"/>
    </source>
</evidence>
<keyword evidence="1" id="KW-0328">Glycosyltransferase</keyword>
<dbReference type="InterPro" id="IPR001296">
    <property type="entry name" value="Glyco_trans_1"/>
</dbReference>
<evidence type="ECO:0000259" key="4">
    <source>
        <dbReference type="Pfam" id="PF13439"/>
    </source>
</evidence>
<gene>
    <name evidence="5" type="ORF">GCM10010123_14290</name>
</gene>
<evidence type="ECO:0000313" key="6">
    <source>
        <dbReference type="Proteomes" id="UP000649739"/>
    </source>
</evidence>
<evidence type="ECO:0000256" key="2">
    <source>
        <dbReference type="ARBA" id="ARBA00022679"/>
    </source>
</evidence>
<dbReference type="Pfam" id="PF13439">
    <property type="entry name" value="Glyco_transf_4"/>
    <property type="match status" value="1"/>
</dbReference>
<accession>A0A8J3B895</accession>
<dbReference type="RefSeq" id="WP_229783387.1">
    <property type="nucleotide sequence ID" value="NZ_BMQB01000002.1"/>
</dbReference>
<dbReference type="SUPFAM" id="SSF53756">
    <property type="entry name" value="UDP-Glycosyltransferase/glycogen phosphorylase"/>
    <property type="match status" value="1"/>
</dbReference>
<dbReference type="GO" id="GO:0016757">
    <property type="term" value="F:glycosyltransferase activity"/>
    <property type="evidence" value="ECO:0007669"/>
    <property type="project" value="UniProtKB-KW"/>
</dbReference>
<keyword evidence="2" id="KW-0808">Transferase</keyword>
<evidence type="ECO:0000256" key="1">
    <source>
        <dbReference type="ARBA" id="ARBA00022676"/>
    </source>
</evidence>